<protein>
    <recommendedName>
        <fullName evidence="5">Secreted protein</fullName>
    </recommendedName>
</protein>
<proteinExistence type="predicted"/>
<accession>A0A9P8Y4S0</accession>
<comment type="caution">
    <text evidence="3">The sequence shown here is derived from an EMBL/GenBank/DDBJ whole genome shotgun (WGS) entry which is preliminary data.</text>
</comment>
<keyword evidence="2" id="KW-0732">Signal</keyword>
<dbReference type="GeneID" id="70192192"/>
<dbReference type="Proteomes" id="UP000756346">
    <property type="component" value="Unassembled WGS sequence"/>
</dbReference>
<gene>
    <name evidence="3" type="ORF">B0I36DRAFT_432802</name>
</gene>
<dbReference type="EMBL" id="JAGTJQ010000007">
    <property type="protein sequence ID" value="KAH7027561.1"/>
    <property type="molecule type" value="Genomic_DNA"/>
</dbReference>
<sequence>MAPWRAPRAVAIICWRWHVAMVSVAGARTAVLEGCCESSVTGWRHARECHRRSACARWASSQGFPFWISYGGVVPVQGAGNSWDTDTLCLALSARVPERSNSQSPSGPSCRWLQDQPASAPPPTCDSRDVVRAREAQDSLSPLALSDCRCLCRPQEKLCRNRPGPARNLFASPDQVA</sequence>
<name>A0A9P8Y4S0_9PEZI</name>
<dbReference type="AlphaFoldDB" id="A0A9P8Y4S0"/>
<reference evidence="3" key="1">
    <citation type="journal article" date="2021" name="Nat. Commun.">
        <title>Genetic determinants of endophytism in the Arabidopsis root mycobiome.</title>
        <authorList>
            <person name="Mesny F."/>
            <person name="Miyauchi S."/>
            <person name="Thiergart T."/>
            <person name="Pickel B."/>
            <person name="Atanasova L."/>
            <person name="Karlsson M."/>
            <person name="Huettel B."/>
            <person name="Barry K.W."/>
            <person name="Haridas S."/>
            <person name="Chen C."/>
            <person name="Bauer D."/>
            <person name="Andreopoulos W."/>
            <person name="Pangilinan J."/>
            <person name="LaButti K."/>
            <person name="Riley R."/>
            <person name="Lipzen A."/>
            <person name="Clum A."/>
            <person name="Drula E."/>
            <person name="Henrissat B."/>
            <person name="Kohler A."/>
            <person name="Grigoriev I.V."/>
            <person name="Martin F.M."/>
            <person name="Hacquard S."/>
        </authorList>
    </citation>
    <scope>NUCLEOTIDE SEQUENCE</scope>
    <source>
        <strain evidence="3">MPI-CAGE-CH-0230</strain>
    </source>
</reference>
<feature type="signal peptide" evidence="2">
    <location>
        <begin position="1"/>
        <end position="27"/>
    </location>
</feature>
<evidence type="ECO:0000256" key="2">
    <source>
        <dbReference type="SAM" id="SignalP"/>
    </source>
</evidence>
<evidence type="ECO:0000256" key="1">
    <source>
        <dbReference type="SAM" id="MobiDB-lite"/>
    </source>
</evidence>
<dbReference type="RefSeq" id="XP_046010360.1">
    <property type="nucleotide sequence ID" value="XM_046162646.1"/>
</dbReference>
<feature type="region of interest" description="Disordered" evidence="1">
    <location>
        <begin position="98"/>
        <end position="127"/>
    </location>
</feature>
<feature type="chain" id="PRO_5040314157" description="Secreted protein" evidence="2">
    <location>
        <begin position="28"/>
        <end position="177"/>
    </location>
</feature>
<evidence type="ECO:0008006" key="5">
    <source>
        <dbReference type="Google" id="ProtNLM"/>
    </source>
</evidence>
<keyword evidence="4" id="KW-1185">Reference proteome</keyword>
<evidence type="ECO:0000313" key="4">
    <source>
        <dbReference type="Proteomes" id="UP000756346"/>
    </source>
</evidence>
<organism evidence="3 4">
    <name type="scientific">Microdochium trichocladiopsis</name>
    <dbReference type="NCBI Taxonomy" id="1682393"/>
    <lineage>
        <taxon>Eukaryota</taxon>
        <taxon>Fungi</taxon>
        <taxon>Dikarya</taxon>
        <taxon>Ascomycota</taxon>
        <taxon>Pezizomycotina</taxon>
        <taxon>Sordariomycetes</taxon>
        <taxon>Xylariomycetidae</taxon>
        <taxon>Xylariales</taxon>
        <taxon>Microdochiaceae</taxon>
        <taxon>Microdochium</taxon>
    </lineage>
</organism>
<evidence type="ECO:0000313" key="3">
    <source>
        <dbReference type="EMBL" id="KAH7027561.1"/>
    </source>
</evidence>